<proteinExistence type="predicted"/>
<reference evidence="3 4" key="1">
    <citation type="submission" date="2021-06" db="EMBL/GenBank/DDBJ databases">
        <title>Caerostris extrusa draft genome.</title>
        <authorList>
            <person name="Kono N."/>
            <person name="Arakawa K."/>
        </authorList>
    </citation>
    <scope>NUCLEOTIDE SEQUENCE [LARGE SCALE GENOMIC DNA]</scope>
</reference>
<dbReference type="Proteomes" id="UP001054945">
    <property type="component" value="Unassembled WGS sequence"/>
</dbReference>
<organism evidence="3 4">
    <name type="scientific">Caerostris extrusa</name>
    <name type="common">Bark spider</name>
    <name type="synonym">Caerostris bankana</name>
    <dbReference type="NCBI Taxonomy" id="172846"/>
    <lineage>
        <taxon>Eukaryota</taxon>
        <taxon>Metazoa</taxon>
        <taxon>Ecdysozoa</taxon>
        <taxon>Arthropoda</taxon>
        <taxon>Chelicerata</taxon>
        <taxon>Arachnida</taxon>
        <taxon>Araneae</taxon>
        <taxon>Araneomorphae</taxon>
        <taxon>Entelegynae</taxon>
        <taxon>Araneoidea</taxon>
        <taxon>Araneidae</taxon>
        <taxon>Caerostris</taxon>
    </lineage>
</organism>
<evidence type="ECO:0000256" key="1">
    <source>
        <dbReference type="SAM" id="MobiDB-lite"/>
    </source>
</evidence>
<keyword evidence="2" id="KW-0812">Transmembrane</keyword>
<evidence type="ECO:0000313" key="4">
    <source>
        <dbReference type="Proteomes" id="UP001054945"/>
    </source>
</evidence>
<dbReference type="AlphaFoldDB" id="A0AAV4Q867"/>
<evidence type="ECO:0000256" key="2">
    <source>
        <dbReference type="SAM" id="Phobius"/>
    </source>
</evidence>
<comment type="caution">
    <text evidence="3">The sequence shown here is derived from an EMBL/GenBank/DDBJ whole genome shotgun (WGS) entry which is preliminary data.</text>
</comment>
<sequence>MKTLFKSRQLHFHREFSFGIPSIFFSPFAPVSQISFLNKVFRNKKKEGMETKENNITSKRGDVHRLLGKKRHNKSSGKDSKRTTFFLSESKKRYRSETRNRMLCTAILRSDIQPTNA</sequence>
<keyword evidence="4" id="KW-1185">Reference proteome</keyword>
<dbReference type="EMBL" id="BPLR01005683">
    <property type="protein sequence ID" value="GIY04190.1"/>
    <property type="molecule type" value="Genomic_DNA"/>
</dbReference>
<feature type="region of interest" description="Disordered" evidence="1">
    <location>
        <begin position="47"/>
        <end position="84"/>
    </location>
</feature>
<evidence type="ECO:0000313" key="3">
    <source>
        <dbReference type="EMBL" id="GIY04190.1"/>
    </source>
</evidence>
<feature type="compositionally biased region" description="Basic and acidic residues" evidence="1">
    <location>
        <begin position="47"/>
        <end position="65"/>
    </location>
</feature>
<accession>A0AAV4Q867</accession>
<keyword evidence="2" id="KW-1133">Transmembrane helix</keyword>
<keyword evidence="2" id="KW-0472">Membrane</keyword>
<feature type="transmembrane region" description="Helical" evidence="2">
    <location>
        <begin position="16"/>
        <end position="37"/>
    </location>
</feature>
<protein>
    <submittedName>
        <fullName evidence="3">Uncharacterized protein</fullName>
    </submittedName>
</protein>
<gene>
    <name evidence="3" type="ORF">CEXT_461431</name>
</gene>
<name>A0AAV4Q867_CAEEX</name>
<feature type="compositionally biased region" description="Basic residues" evidence="1">
    <location>
        <begin position="66"/>
        <end position="75"/>
    </location>
</feature>